<dbReference type="InterPro" id="IPR006127">
    <property type="entry name" value="ZnuA-like"/>
</dbReference>
<evidence type="ECO:0000256" key="5">
    <source>
        <dbReference type="RuleBase" id="RU003512"/>
    </source>
</evidence>
<dbReference type="PANTHER" id="PTHR42953:SF1">
    <property type="entry name" value="METAL-BINDING PROTEIN HI_0362-RELATED"/>
    <property type="match status" value="1"/>
</dbReference>
<dbReference type="EMBL" id="JACHGH010000001">
    <property type="protein sequence ID" value="MBB6451753.1"/>
    <property type="molecule type" value="Genomic_DNA"/>
</dbReference>
<dbReference type="GO" id="GO:0030313">
    <property type="term" value="C:cell envelope"/>
    <property type="evidence" value="ECO:0007669"/>
    <property type="project" value="UniProtKB-SubCell"/>
</dbReference>
<dbReference type="GO" id="GO:0030001">
    <property type="term" value="P:metal ion transport"/>
    <property type="evidence" value="ECO:0007669"/>
    <property type="project" value="InterPro"/>
</dbReference>
<dbReference type="AlphaFoldDB" id="A0A841Q151"/>
<feature type="signal peptide" evidence="6">
    <location>
        <begin position="1"/>
        <end position="27"/>
    </location>
</feature>
<dbReference type="GO" id="GO:0046872">
    <property type="term" value="F:metal ion binding"/>
    <property type="evidence" value="ECO:0007669"/>
    <property type="project" value="UniProtKB-KW"/>
</dbReference>
<evidence type="ECO:0000313" key="7">
    <source>
        <dbReference type="EMBL" id="MBB6451753.1"/>
    </source>
</evidence>
<keyword evidence="2 5" id="KW-0813">Transport</keyword>
<dbReference type="InterPro" id="IPR006128">
    <property type="entry name" value="Lipoprotein_PsaA-like"/>
</dbReference>
<dbReference type="PRINTS" id="PR00691">
    <property type="entry name" value="ADHESINB"/>
</dbReference>
<sequence>MKKFVVLFMSAVLLLIFTGCSTDDANANVDGKVEVVTTIAQIGDVVSNVGGDHVDVKSLMGPGTDPHLYKAAHSDVEAMEEADIIFYNGHHLEGNMNEMFSEMRKSKPTIAVAETVPNSELIADPENPDIPDPHVWFDIDLWKYTVEAVRDGLIEIDPDNEKDFTQNAEDYMKELDDLKTYAVEQFEQIPNESKVLVTAHDAFGYFGEAFGFDVMGLQGLSTETEFSLNDVQRIIDVLVNRNIKAVFVESSVSERSINSVIEGAKEQNHEVSIGGELFSDAMGPKDTEEGTYIGMFKHNIDTIVSSLK</sequence>
<comment type="caution">
    <text evidence="7">The sequence shown here is derived from an EMBL/GenBank/DDBJ whole genome shotgun (WGS) entry which is preliminary data.</text>
</comment>
<evidence type="ECO:0000256" key="2">
    <source>
        <dbReference type="ARBA" id="ARBA00022448"/>
    </source>
</evidence>
<protein>
    <submittedName>
        <fullName evidence="7">Manganese/zinc/iron transport system substrate-binding protein</fullName>
    </submittedName>
</protein>
<evidence type="ECO:0000256" key="6">
    <source>
        <dbReference type="SAM" id="SignalP"/>
    </source>
</evidence>
<dbReference type="InterPro" id="IPR006129">
    <property type="entry name" value="AdhesinB"/>
</dbReference>
<keyword evidence="3" id="KW-0479">Metal-binding</keyword>
<proteinExistence type="inferred from homology"/>
<organism evidence="7 8">
    <name type="scientific">Salirhabdus euzebyi</name>
    <dbReference type="NCBI Taxonomy" id="394506"/>
    <lineage>
        <taxon>Bacteria</taxon>
        <taxon>Bacillati</taxon>
        <taxon>Bacillota</taxon>
        <taxon>Bacilli</taxon>
        <taxon>Bacillales</taxon>
        <taxon>Bacillaceae</taxon>
        <taxon>Salirhabdus</taxon>
    </lineage>
</organism>
<dbReference type="PROSITE" id="PS51257">
    <property type="entry name" value="PROKAR_LIPOPROTEIN"/>
    <property type="match status" value="1"/>
</dbReference>
<dbReference type="RefSeq" id="WP_174496367.1">
    <property type="nucleotide sequence ID" value="NZ_CADDWK010000007.1"/>
</dbReference>
<evidence type="ECO:0000313" key="8">
    <source>
        <dbReference type="Proteomes" id="UP000581688"/>
    </source>
</evidence>
<dbReference type="Proteomes" id="UP000581688">
    <property type="component" value="Unassembled WGS sequence"/>
</dbReference>
<accession>A0A841Q151</accession>
<dbReference type="GO" id="GO:0007155">
    <property type="term" value="P:cell adhesion"/>
    <property type="evidence" value="ECO:0007669"/>
    <property type="project" value="InterPro"/>
</dbReference>
<comment type="similarity">
    <text evidence="5">Belongs to the bacterial solute-binding protein 9 family.</text>
</comment>
<evidence type="ECO:0000256" key="3">
    <source>
        <dbReference type="ARBA" id="ARBA00022723"/>
    </source>
</evidence>
<keyword evidence="8" id="KW-1185">Reference proteome</keyword>
<dbReference type="PRINTS" id="PR00690">
    <property type="entry name" value="ADHESNFAMILY"/>
</dbReference>
<dbReference type="Gene3D" id="3.40.50.1980">
    <property type="entry name" value="Nitrogenase molybdenum iron protein domain"/>
    <property type="match status" value="2"/>
</dbReference>
<evidence type="ECO:0000256" key="1">
    <source>
        <dbReference type="ARBA" id="ARBA00004196"/>
    </source>
</evidence>
<feature type="chain" id="PRO_5038556273" evidence="6">
    <location>
        <begin position="28"/>
        <end position="308"/>
    </location>
</feature>
<gene>
    <name evidence="7" type="ORF">HNQ94_000174</name>
</gene>
<keyword evidence="4 6" id="KW-0732">Signal</keyword>
<comment type="subcellular location">
    <subcellularLocation>
        <location evidence="1">Cell envelope</location>
    </subcellularLocation>
</comment>
<dbReference type="PANTHER" id="PTHR42953">
    <property type="entry name" value="HIGH-AFFINITY ZINC UPTAKE SYSTEM PROTEIN ZNUA-RELATED"/>
    <property type="match status" value="1"/>
</dbReference>
<name>A0A841Q151_9BACI</name>
<dbReference type="Pfam" id="PF01297">
    <property type="entry name" value="ZnuA"/>
    <property type="match status" value="1"/>
</dbReference>
<evidence type="ECO:0000256" key="4">
    <source>
        <dbReference type="ARBA" id="ARBA00022729"/>
    </source>
</evidence>
<reference evidence="7 8" key="1">
    <citation type="submission" date="2020-08" db="EMBL/GenBank/DDBJ databases">
        <title>Genomic Encyclopedia of Type Strains, Phase IV (KMG-IV): sequencing the most valuable type-strain genomes for metagenomic binning, comparative biology and taxonomic classification.</title>
        <authorList>
            <person name="Goeker M."/>
        </authorList>
    </citation>
    <scope>NUCLEOTIDE SEQUENCE [LARGE SCALE GENOMIC DNA]</scope>
    <source>
        <strain evidence="7 8">DSM 19612</strain>
    </source>
</reference>
<dbReference type="SUPFAM" id="SSF53807">
    <property type="entry name" value="Helical backbone' metal receptor"/>
    <property type="match status" value="1"/>
</dbReference>
<dbReference type="InterPro" id="IPR050492">
    <property type="entry name" value="Bact_metal-bind_prot9"/>
</dbReference>